<dbReference type="EMBL" id="VJMJ01000064">
    <property type="protein sequence ID" value="KAF0739328.1"/>
    <property type="molecule type" value="Genomic_DNA"/>
</dbReference>
<feature type="compositionally biased region" description="Polar residues" evidence="5">
    <location>
        <begin position="1632"/>
        <end position="1661"/>
    </location>
</feature>
<comment type="subcellular location">
    <subcellularLocation>
        <location evidence="1">Cytoplasm</location>
    </subcellularLocation>
</comment>
<feature type="compositionally biased region" description="Polar residues" evidence="5">
    <location>
        <begin position="265"/>
        <end position="287"/>
    </location>
</feature>
<feature type="compositionally biased region" description="Basic and acidic residues" evidence="5">
    <location>
        <begin position="1618"/>
        <end position="1631"/>
    </location>
</feature>
<evidence type="ECO:0000256" key="4">
    <source>
        <dbReference type="ARBA" id="ARBA00022860"/>
    </source>
</evidence>
<dbReference type="GO" id="GO:0000922">
    <property type="term" value="C:spindle pole"/>
    <property type="evidence" value="ECO:0007669"/>
    <property type="project" value="TreeGrafter"/>
</dbReference>
<feature type="region of interest" description="Disordered" evidence="5">
    <location>
        <begin position="891"/>
        <end position="911"/>
    </location>
</feature>
<evidence type="ECO:0000313" key="6">
    <source>
        <dbReference type="EMBL" id="KAF0739328.1"/>
    </source>
</evidence>
<feature type="region of interest" description="Disordered" evidence="5">
    <location>
        <begin position="1305"/>
        <end position="1385"/>
    </location>
</feature>
<feature type="region of interest" description="Disordered" evidence="5">
    <location>
        <begin position="1613"/>
        <end position="1700"/>
    </location>
</feature>
<sequence>MIHEMAGRLKQKHMDLEAIGSLEQGLMLQLRLLGRNHPDVQRMLQEVVMLYNQHAMMLLGHDHVTALDVLKKALRLANSDKFTNTESLQILTYNNLGCCYRRLNKVKHALKYLHAAADIGAVTTHIKNLSITFLNLCCAKLATLFSHTVALKHAQSAIFHAQEELVVGQVEDDTDYGDILDAKTKEEKIIALAIAYHNMAVELEHNNCGESSLQWYKKAFQLMFNYKQSNAELWQTFKSTFEAAKYKYQRNQPRQSEPKEPKFSFANSRIAQSTTARTKTQPQNSLKAAQDLYRKPTKPHPKSTRPTSARPTRTRHSKPLVQHEQTKTNKEATTDAMSLSEDDDVISPTIHLTSPPSAHSEVRPIRTTHRTLEIAPAFAQTRPRSAKPSRLRAVVQASRSPIDDDDNEVVEVFDDEDVVEVFDLPASIKCTDLSQASNDQMSSPQIRLVPERVSHLAYLKRLKNSLTSDSTCHGSNIVSEISRQHKQALELDRIRWTAAVRLQSFFRGCSIRLRYDDKNNRLVRKLEAANQIQTRLRGGQKIREPCLLKQRFQDEMHIVRQVAVTRLQAAVRMWRIRKKMSKYNEKARNYNNSPRALWEDVKIQEKFPNIGNVTTEAQRQPKETACHEQRCEETNLGRLEVTLEEPVVNDDIPKPKPSTKSAGDADEIEQLKKRLAAKEAEIERLETEKRIAQDKADWLLAKENQTHEANVSLGQFPVVTTHEIPRNEPQQLESTMNDNSGNKEEEYLCGSAEQTKVPVESNYIREDSGADGQPEIFELKTSEVENKPTEPQQNIQEIGSATRAPLALTPSPLNVILSQTKSDSTSLENGDNSRLRGQGVVAHEENAMLQEIGEYDQENTNTKRIGESPPSAHIIDEKQDIATHISIETQENSGGQPMHLSNEIQSDIPSSLNPDDFEAKLLVEQTFEVRQLAAGVIQGMYRGAAVRTNALEQMARKLSRQYITKLHLTVEMEHALAQQDRYCNAVMIQSCARGYLCRRRFKNAQNLESCDTLSSKYSQSSFEIENDNIVQLGEQINNEIEVPGSDQHINDIAPQNPSTNLCDPTIDYSIASIAATSIQRVVRGHQCRYFVLAVRAGRDGAVRKIQRCVLRHQMHCRAKMSREALRLNEEEEIKRNLHNAAVKNMAATVIQDALRNAAWHQAARQDIKTAQRLAQACTSHIYDAIWMNAFTEVEMANRLSVGVRDIIFATREAMIQEEKSAANRLTDGLMCLIHIPAVENQNELRMAELLAQSSWDYLQILHKNREADKFKNSVKELIADTDNAGSKLPLDKPLVHSLSHLANTNPDQVARTDGISSVPGSLHSASLSRENSKTDVEPEPLVDTEITQDEANGSIPQLSRQDSNRSASERSSSQNYADDNFDDDVDVPRAELDSTVFKESVGGCKTDDSPNSNVVFTQKRAISNEIEQGQFEMASVISDTPRNGSNDQQSFALDRHIVEHLAATCIQAVLKGYRTRYHYNALKEYLGQADQERSQVADLEVEPTRQENQVSESNSGEAPTSSAKSDSTYATAVHEIAATCIQAALKGYFVRKQYSPRGQLDTNAISTVLEYPLSINMKQANEQEEFTSLQEVTNPTLQHDDSSASINSAKKLQSLPQEETHLGETNAKSDSDLSGQYSQSSFVSEANTSVHSNKSHTSLNHESQELLHYDASQASFYSENQDNVEPIDDISDDSALPNKV</sequence>
<dbReference type="GO" id="GO:0005737">
    <property type="term" value="C:cytoplasm"/>
    <property type="evidence" value="ECO:0007669"/>
    <property type="project" value="UniProtKB-SubCell"/>
</dbReference>
<feature type="region of interest" description="Disordered" evidence="5">
    <location>
        <begin position="1494"/>
        <end position="1526"/>
    </location>
</feature>
<dbReference type="GO" id="GO:0000278">
    <property type="term" value="P:mitotic cell cycle"/>
    <property type="evidence" value="ECO:0007669"/>
    <property type="project" value="TreeGrafter"/>
</dbReference>
<evidence type="ECO:0000256" key="5">
    <source>
        <dbReference type="SAM" id="MobiDB-lite"/>
    </source>
</evidence>
<dbReference type="Pfam" id="PF00612">
    <property type="entry name" value="IQ"/>
    <property type="match status" value="3"/>
</dbReference>
<dbReference type="Gene3D" id="1.20.5.190">
    <property type="match status" value="2"/>
</dbReference>
<protein>
    <submittedName>
        <fullName evidence="6">Uncharacterized protein</fullName>
    </submittedName>
</protein>
<evidence type="ECO:0000256" key="3">
    <source>
        <dbReference type="ARBA" id="ARBA00022737"/>
    </source>
</evidence>
<dbReference type="Gene3D" id="1.25.40.10">
    <property type="entry name" value="Tetratricopeptide repeat domain"/>
    <property type="match status" value="1"/>
</dbReference>
<dbReference type="SMART" id="SM00015">
    <property type="entry name" value="IQ"/>
    <property type="match status" value="7"/>
</dbReference>
<dbReference type="GO" id="GO:0051295">
    <property type="term" value="P:establishment of meiotic spindle localization"/>
    <property type="evidence" value="ECO:0007669"/>
    <property type="project" value="TreeGrafter"/>
</dbReference>
<feature type="compositionally biased region" description="Polar residues" evidence="5">
    <location>
        <begin position="1349"/>
        <end position="1361"/>
    </location>
</feature>
<feature type="region of interest" description="Disordered" evidence="5">
    <location>
        <begin position="648"/>
        <end position="667"/>
    </location>
</feature>
<feature type="compositionally biased region" description="Basic and acidic residues" evidence="5">
    <location>
        <begin position="324"/>
        <end position="333"/>
    </location>
</feature>
<reference evidence="6 7" key="1">
    <citation type="submission" date="2019-07" db="EMBL/GenBank/DDBJ databases">
        <title>Genomics analysis of Aphanomyces spp. identifies a new class of oomycete effector associated with host adaptation.</title>
        <authorList>
            <person name="Gaulin E."/>
        </authorList>
    </citation>
    <scope>NUCLEOTIDE SEQUENCE [LARGE SCALE GENOMIC DNA]</scope>
    <source>
        <strain evidence="6 7">ATCC 201684</strain>
    </source>
</reference>
<dbReference type="InterPro" id="IPR051185">
    <property type="entry name" value="ASPM"/>
</dbReference>
<accession>A0A6G0XGR9</accession>
<feature type="region of interest" description="Disordered" evidence="5">
    <location>
        <begin position="249"/>
        <end position="364"/>
    </location>
</feature>
<feature type="compositionally biased region" description="Polar residues" evidence="5">
    <location>
        <begin position="902"/>
        <end position="911"/>
    </location>
</feature>
<feature type="compositionally biased region" description="Polar residues" evidence="5">
    <location>
        <begin position="1314"/>
        <end position="1329"/>
    </location>
</feature>
<organism evidence="6 7">
    <name type="scientific">Aphanomyces euteiches</name>
    <dbReference type="NCBI Taxonomy" id="100861"/>
    <lineage>
        <taxon>Eukaryota</taxon>
        <taxon>Sar</taxon>
        <taxon>Stramenopiles</taxon>
        <taxon>Oomycota</taxon>
        <taxon>Saprolegniomycetes</taxon>
        <taxon>Saprolegniales</taxon>
        <taxon>Verrucalvaceae</taxon>
        <taxon>Aphanomyces</taxon>
    </lineage>
</organism>
<name>A0A6G0XGR9_9STRA</name>
<evidence type="ECO:0000256" key="2">
    <source>
        <dbReference type="ARBA" id="ARBA00022490"/>
    </source>
</evidence>
<dbReference type="VEuPathDB" id="FungiDB:AeMF1_019763"/>
<evidence type="ECO:0000313" key="7">
    <source>
        <dbReference type="Proteomes" id="UP000481153"/>
    </source>
</evidence>
<evidence type="ECO:0000256" key="1">
    <source>
        <dbReference type="ARBA" id="ARBA00004496"/>
    </source>
</evidence>
<dbReference type="GO" id="GO:0005516">
    <property type="term" value="F:calmodulin binding"/>
    <property type="evidence" value="ECO:0007669"/>
    <property type="project" value="UniProtKB-KW"/>
</dbReference>
<dbReference type="PANTHER" id="PTHR22706:SF1">
    <property type="entry name" value="ASSEMBLY FACTOR FOR SPINDLE MICROTUBULES"/>
    <property type="match status" value="1"/>
</dbReference>
<proteinExistence type="predicted"/>
<keyword evidence="3" id="KW-0677">Repeat</keyword>
<dbReference type="Proteomes" id="UP000481153">
    <property type="component" value="Unassembled WGS sequence"/>
</dbReference>
<feature type="compositionally biased region" description="Low complexity" evidence="5">
    <location>
        <begin position="1364"/>
        <end position="1373"/>
    </location>
</feature>
<dbReference type="InterPro" id="IPR000048">
    <property type="entry name" value="IQ_motif_EF-hand-BS"/>
</dbReference>
<keyword evidence="7" id="KW-1185">Reference proteome</keyword>
<dbReference type="PROSITE" id="PS50096">
    <property type="entry name" value="IQ"/>
    <property type="match status" value="6"/>
</dbReference>
<gene>
    <name evidence="6" type="ORF">Ae201684_004897</name>
</gene>
<keyword evidence="4" id="KW-0112">Calmodulin-binding</keyword>
<dbReference type="InterPro" id="IPR011990">
    <property type="entry name" value="TPR-like_helical_dom_sf"/>
</dbReference>
<feature type="compositionally biased region" description="Polar residues" evidence="5">
    <location>
        <begin position="1672"/>
        <end position="1683"/>
    </location>
</feature>
<dbReference type="PANTHER" id="PTHR22706">
    <property type="entry name" value="ASSEMBLY FACTOR FOR SPINDLE MICROTUBULES"/>
    <property type="match status" value="1"/>
</dbReference>
<dbReference type="SUPFAM" id="SSF81901">
    <property type="entry name" value="HCP-like"/>
    <property type="match status" value="1"/>
</dbReference>
<comment type="caution">
    <text evidence="6">The sequence shown here is derived from an EMBL/GenBank/DDBJ whole genome shotgun (WGS) entry which is preliminary data.</text>
</comment>
<feature type="compositionally biased region" description="Acidic residues" evidence="5">
    <location>
        <begin position="1337"/>
        <end position="1348"/>
    </location>
</feature>
<feature type="compositionally biased region" description="Polar residues" evidence="5">
    <location>
        <begin position="1506"/>
        <end position="1526"/>
    </location>
</feature>
<dbReference type="GO" id="GO:0007051">
    <property type="term" value="P:spindle organization"/>
    <property type="evidence" value="ECO:0007669"/>
    <property type="project" value="TreeGrafter"/>
</dbReference>
<keyword evidence="2" id="KW-0963">Cytoplasm</keyword>